<dbReference type="Gene3D" id="3.30.450.20">
    <property type="entry name" value="PAS domain"/>
    <property type="match status" value="2"/>
</dbReference>
<dbReference type="EMBL" id="CABPRZ010000001">
    <property type="protein sequence ID" value="VVD64669.1"/>
    <property type="molecule type" value="Genomic_DNA"/>
</dbReference>
<evidence type="ECO:0000313" key="10">
    <source>
        <dbReference type="EMBL" id="VVD64669.1"/>
    </source>
</evidence>
<dbReference type="InterPro" id="IPR033479">
    <property type="entry name" value="dCache_1"/>
</dbReference>
<gene>
    <name evidence="10" type="primary">cph2_1</name>
    <name evidence="10" type="ORF">PTE30175_00279</name>
</gene>
<proteinExistence type="predicted"/>
<accession>A0A5E4RRJ0</accession>
<protein>
    <recommendedName>
        <fullName evidence="2">diguanylate cyclase</fullName>
        <ecNumber evidence="2">2.7.7.65</ecNumber>
    </recommendedName>
</protein>
<dbReference type="PROSITE" id="PS50887">
    <property type="entry name" value="GGDEF"/>
    <property type="match status" value="1"/>
</dbReference>
<dbReference type="AlphaFoldDB" id="A0A5E4RRJ0"/>
<dbReference type="CDD" id="cd12914">
    <property type="entry name" value="PDC1_DGC_like"/>
    <property type="match status" value="1"/>
</dbReference>
<evidence type="ECO:0000313" key="11">
    <source>
        <dbReference type="Proteomes" id="UP000414233"/>
    </source>
</evidence>
<dbReference type="GO" id="GO:0052621">
    <property type="term" value="F:diguanylate cyclase activity"/>
    <property type="evidence" value="ECO:0007669"/>
    <property type="project" value="UniProtKB-EC"/>
</dbReference>
<dbReference type="Pfam" id="PF02743">
    <property type="entry name" value="dCache_1"/>
    <property type="match status" value="1"/>
</dbReference>
<reference evidence="10 11" key="1">
    <citation type="submission" date="2019-08" db="EMBL/GenBank/DDBJ databases">
        <authorList>
            <person name="Peeters C."/>
        </authorList>
    </citation>
    <scope>NUCLEOTIDE SEQUENCE [LARGE SCALE GENOMIC DNA]</scope>
    <source>
        <strain evidence="10 11">LMG 30175</strain>
    </source>
</reference>
<dbReference type="SMART" id="SM00267">
    <property type="entry name" value="GGDEF"/>
    <property type="match status" value="1"/>
</dbReference>
<evidence type="ECO:0000259" key="9">
    <source>
        <dbReference type="PROSITE" id="PS50887"/>
    </source>
</evidence>
<dbReference type="GO" id="GO:0005886">
    <property type="term" value="C:plasma membrane"/>
    <property type="evidence" value="ECO:0007669"/>
    <property type="project" value="UniProtKB-SubCell"/>
</dbReference>
<dbReference type="InterPro" id="IPR000160">
    <property type="entry name" value="GGDEF_dom"/>
</dbReference>
<organism evidence="10 11">
    <name type="scientific">Pandoraea terrae</name>
    <dbReference type="NCBI Taxonomy" id="1537710"/>
    <lineage>
        <taxon>Bacteria</taxon>
        <taxon>Pseudomonadati</taxon>
        <taxon>Pseudomonadota</taxon>
        <taxon>Betaproteobacteria</taxon>
        <taxon>Burkholderiales</taxon>
        <taxon>Burkholderiaceae</taxon>
        <taxon>Pandoraea</taxon>
    </lineage>
</organism>
<dbReference type="InterPro" id="IPR043128">
    <property type="entry name" value="Rev_trsase/Diguanyl_cyclase"/>
</dbReference>
<dbReference type="Pfam" id="PF00990">
    <property type="entry name" value="GGDEF"/>
    <property type="match status" value="1"/>
</dbReference>
<keyword evidence="3" id="KW-1003">Cell membrane</keyword>
<dbReference type="InterPro" id="IPR029787">
    <property type="entry name" value="Nucleotide_cyclase"/>
</dbReference>
<feature type="transmembrane region" description="Helical" evidence="8">
    <location>
        <begin position="326"/>
        <end position="347"/>
    </location>
</feature>
<dbReference type="CDD" id="cd01949">
    <property type="entry name" value="GGDEF"/>
    <property type="match status" value="1"/>
</dbReference>
<evidence type="ECO:0000256" key="8">
    <source>
        <dbReference type="SAM" id="Phobius"/>
    </source>
</evidence>
<feature type="domain" description="GGDEF" evidence="9">
    <location>
        <begin position="393"/>
        <end position="529"/>
    </location>
</feature>
<feature type="transmembrane region" description="Helical" evidence="8">
    <location>
        <begin position="50"/>
        <end position="71"/>
    </location>
</feature>
<evidence type="ECO:0000256" key="6">
    <source>
        <dbReference type="ARBA" id="ARBA00023136"/>
    </source>
</evidence>
<evidence type="ECO:0000256" key="5">
    <source>
        <dbReference type="ARBA" id="ARBA00022989"/>
    </source>
</evidence>
<dbReference type="GO" id="GO:0043709">
    <property type="term" value="P:cell adhesion involved in single-species biofilm formation"/>
    <property type="evidence" value="ECO:0007669"/>
    <property type="project" value="TreeGrafter"/>
</dbReference>
<keyword evidence="11" id="KW-1185">Reference proteome</keyword>
<dbReference type="FunFam" id="3.30.70.270:FF:000001">
    <property type="entry name" value="Diguanylate cyclase domain protein"/>
    <property type="match status" value="1"/>
</dbReference>
<evidence type="ECO:0000256" key="2">
    <source>
        <dbReference type="ARBA" id="ARBA00012528"/>
    </source>
</evidence>
<evidence type="ECO:0000256" key="1">
    <source>
        <dbReference type="ARBA" id="ARBA00004651"/>
    </source>
</evidence>
<comment type="subcellular location">
    <subcellularLocation>
        <location evidence="1">Cell membrane</location>
        <topology evidence="1">Multi-pass membrane protein</topology>
    </subcellularLocation>
</comment>
<keyword evidence="4 8" id="KW-0812">Transmembrane</keyword>
<dbReference type="CDD" id="cd12915">
    <property type="entry name" value="PDC2_DGC_like"/>
    <property type="match status" value="1"/>
</dbReference>
<dbReference type="NCBIfam" id="TIGR00254">
    <property type="entry name" value="GGDEF"/>
    <property type="match status" value="1"/>
</dbReference>
<dbReference type="PANTHER" id="PTHR45138">
    <property type="entry name" value="REGULATORY COMPONENTS OF SENSORY TRANSDUCTION SYSTEM"/>
    <property type="match status" value="1"/>
</dbReference>
<keyword evidence="6 8" id="KW-0472">Membrane</keyword>
<keyword evidence="5 8" id="KW-1133">Transmembrane helix</keyword>
<evidence type="ECO:0000256" key="3">
    <source>
        <dbReference type="ARBA" id="ARBA00022475"/>
    </source>
</evidence>
<dbReference type="SUPFAM" id="SSF55073">
    <property type="entry name" value="Nucleotide cyclase"/>
    <property type="match status" value="1"/>
</dbReference>
<name>A0A5E4RRJ0_9BURK</name>
<sequence length="536" mass="58674">MLGPNDCVTHVLPDFPDTVEVSVDKVTEARGWACPLARGLMRHQFAASHLIVYGGGVIALIMVCLCATVLYQGRADALDRARETSRNVALIAERDIERNFELYDLSLQAVVEGMSEPDVMALPPHLIRAVLFDRAATAKYLGSMLVLDASGNILIDASDKPRKGNFADRKYFTVHRDNPNIGLYISDPYQSKLRDGEPSIALTRRLSHPDGSFAGIVLFAVNLEYFHNLFAGLSLGPHGSIALIGKNGIMVMRQPYEARIIGRDISQASTFRQFASEAEGSFSETASIDGVRRLYSFKNFPDLPLIIMVAEAEQDVYAAWRKRTTMIGSLMAALGVGFVVLSFLLGVQLRRRLRAESELQVLARTDGLTGLHNRRTLGEILDHEWRRAKRARSVFSLLFVDLDRFKAYNDTYGHQAGDDVLAAAAQCIGENIRRPGDSAARYGGEEFVVVLPNTPPAGASLIAEKIRVAISELGIEHTGSEHGRVTASIGMASWTPNQGDDVTAVIKAADEALYNAKATGRNKVSRARMECADPVT</sequence>
<dbReference type="GO" id="GO:1902201">
    <property type="term" value="P:negative regulation of bacterial-type flagellum-dependent cell motility"/>
    <property type="evidence" value="ECO:0007669"/>
    <property type="project" value="TreeGrafter"/>
</dbReference>
<dbReference type="EC" id="2.7.7.65" evidence="2"/>
<dbReference type="Gene3D" id="3.30.70.270">
    <property type="match status" value="1"/>
</dbReference>
<dbReference type="PANTHER" id="PTHR45138:SF9">
    <property type="entry name" value="DIGUANYLATE CYCLASE DGCM-RELATED"/>
    <property type="match status" value="1"/>
</dbReference>
<evidence type="ECO:0000256" key="4">
    <source>
        <dbReference type="ARBA" id="ARBA00022692"/>
    </source>
</evidence>
<dbReference type="Proteomes" id="UP000414233">
    <property type="component" value="Unassembled WGS sequence"/>
</dbReference>
<evidence type="ECO:0000256" key="7">
    <source>
        <dbReference type="ARBA" id="ARBA00034247"/>
    </source>
</evidence>
<comment type="catalytic activity">
    <reaction evidence="7">
        <text>2 GTP = 3',3'-c-di-GMP + 2 diphosphate</text>
        <dbReference type="Rhea" id="RHEA:24898"/>
        <dbReference type="ChEBI" id="CHEBI:33019"/>
        <dbReference type="ChEBI" id="CHEBI:37565"/>
        <dbReference type="ChEBI" id="CHEBI:58805"/>
        <dbReference type="EC" id="2.7.7.65"/>
    </reaction>
</comment>
<dbReference type="InterPro" id="IPR050469">
    <property type="entry name" value="Diguanylate_Cyclase"/>
</dbReference>